<proteinExistence type="predicted"/>
<organism evidence="2 3">
    <name type="scientific">Anisodus tanguticus</name>
    <dbReference type="NCBI Taxonomy" id="243964"/>
    <lineage>
        <taxon>Eukaryota</taxon>
        <taxon>Viridiplantae</taxon>
        <taxon>Streptophyta</taxon>
        <taxon>Embryophyta</taxon>
        <taxon>Tracheophyta</taxon>
        <taxon>Spermatophyta</taxon>
        <taxon>Magnoliopsida</taxon>
        <taxon>eudicotyledons</taxon>
        <taxon>Gunneridae</taxon>
        <taxon>Pentapetalae</taxon>
        <taxon>asterids</taxon>
        <taxon>lamiids</taxon>
        <taxon>Solanales</taxon>
        <taxon>Solanaceae</taxon>
        <taxon>Solanoideae</taxon>
        <taxon>Hyoscyameae</taxon>
        <taxon>Anisodus</taxon>
    </lineage>
</organism>
<protein>
    <submittedName>
        <fullName evidence="2">Uncharacterized protein</fullName>
    </submittedName>
</protein>
<name>A0AAE1SNP9_9SOLA</name>
<sequence>MDGSCIFKFRPPKPPTTTRNLRPLSVLQRQQKLLKNRSVKNQPSTVHLMSKISSNFDKPNHSKKPSSQNKPLHVPDPTISNKPSNSEVKKPVRQTISKTTFAIAVQVNLTTTQNNATPVEVTHDTDPSTGCLL</sequence>
<reference evidence="2" key="1">
    <citation type="submission" date="2023-12" db="EMBL/GenBank/DDBJ databases">
        <title>Genome assembly of Anisodus tanguticus.</title>
        <authorList>
            <person name="Wang Y.-J."/>
        </authorList>
    </citation>
    <scope>NUCLEOTIDE SEQUENCE</scope>
    <source>
        <strain evidence="2">KB-2021</strain>
        <tissue evidence="2">Leaf</tissue>
    </source>
</reference>
<feature type="region of interest" description="Disordered" evidence="1">
    <location>
        <begin position="1"/>
        <end position="93"/>
    </location>
</feature>
<comment type="caution">
    <text evidence="2">The sequence shown here is derived from an EMBL/GenBank/DDBJ whole genome shotgun (WGS) entry which is preliminary data.</text>
</comment>
<evidence type="ECO:0000313" key="3">
    <source>
        <dbReference type="Proteomes" id="UP001291623"/>
    </source>
</evidence>
<dbReference type="AlphaFoldDB" id="A0AAE1SNP9"/>
<evidence type="ECO:0000256" key="1">
    <source>
        <dbReference type="SAM" id="MobiDB-lite"/>
    </source>
</evidence>
<dbReference type="EMBL" id="JAVYJV010000004">
    <property type="protein sequence ID" value="KAK4373212.1"/>
    <property type="molecule type" value="Genomic_DNA"/>
</dbReference>
<dbReference type="Proteomes" id="UP001291623">
    <property type="component" value="Unassembled WGS sequence"/>
</dbReference>
<accession>A0AAE1SNP9</accession>
<gene>
    <name evidence="2" type="ORF">RND71_008596</name>
</gene>
<keyword evidence="3" id="KW-1185">Reference proteome</keyword>
<feature type="compositionally biased region" description="Polar residues" evidence="1">
    <location>
        <begin position="39"/>
        <end position="57"/>
    </location>
</feature>
<evidence type="ECO:0000313" key="2">
    <source>
        <dbReference type="EMBL" id="KAK4373212.1"/>
    </source>
</evidence>